<name>A0A932FVG0_UNCTE</name>
<dbReference type="GO" id="GO:0008460">
    <property type="term" value="F:dTDP-glucose 4,6-dehydratase activity"/>
    <property type="evidence" value="ECO:0007669"/>
    <property type="project" value="UniProtKB-EC"/>
</dbReference>
<accession>A0A932FVG0</accession>
<evidence type="ECO:0000259" key="8">
    <source>
        <dbReference type="Pfam" id="PF16363"/>
    </source>
</evidence>
<dbReference type="InterPro" id="IPR036291">
    <property type="entry name" value="NAD(P)-bd_dom_sf"/>
</dbReference>
<dbReference type="FunFam" id="3.40.50.720:FF:000304">
    <property type="entry name" value="UDP-glucose 4,6-dehydratase"/>
    <property type="match status" value="1"/>
</dbReference>
<comment type="similarity">
    <text evidence="3 7">Belongs to the NAD(P)-dependent epimerase/dehydratase family. dTDP-glucose dehydratase subfamily.</text>
</comment>
<dbReference type="EC" id="4.2.1.46" evidence="4 7"/>
<dbReference type="InterPro" id="IPR005888">
    <property type="entry name" value="dTDP_Gluc_deHydtase"/>
</dbReference>
<evidence type="ECO:0000313" key="10">
    <source>
        <dbReference type="Proteomes" id="UP000769766"/>
    </source>
</evidence>
<dbReference type="CDD" id="cd05246">
    <property type="entry name" value="dTDP_GD_SDR_e"/>
    <property type="match status" value="1"/>
</dbReference>
<reference evidence="9" key="1">
    <citation type="submission" date="2020-07" db="EMBL/GenBank/DDBJ databases">
        <title>Huge and variable diversity of episymbiotic CPR bacteria and DPANN archaea in groundwater ecosystems.</title>
        <authorList>
            <person name="He C.Y."/>
            <person name="Keren R."/>
            <person name="Whittaker M."/>
            <person name="Farag I.F."/>
            <person name="Doudna J."/>
            <person name="Cate J.H.D."/>
            <person name="Banfield J.F."/>
        </authorList>
    </citation>
    <scope>NUCLEOTIDE SEQUENCE</scope>
    <source>
        <strain evidence="9">NC_groundwater_672_Ag_B-0.1um_62_36</strain>
    </source>
</reference>
<dbReference type="NCBIfam" id="TIGR01181">
    <property type="entry name" value="dTDP_gluc_dehyt"/>
    <property type="match status" value="1"/>
</dbReference>
<protein>
    <recommendedName>
        <fullName evidence="4 7">dTDP-glucose 4,6-dehydratase</fullName>
        <ecNumber evidence="4 7">4.2.1.46</ecNumber>
    </recommendedName>
</protein>
<sequence length="350" mass="39939">MKLLVTGGAGFMGSNFIRYLLRKYPDYRVVNVDKLTYAGNLENLRDIEADFGDRYQFVRGDIASAITVQTVAKGVDAIINYAAETHVDRSILNPKAFILTDVVGTYTLLEAARHYQVGLYLQIGTDEVYGSIETGAFTEESPFAPNSPYSASKAGADHLVRAYYQTYGLPAIVTHSCNFMGPYQYPEKLIPLFITNLIEGKKVPVYGDGRNVREWIFTEDHCAAVDLLLHQGKAGETYNIGTCEERTNLETTHAILRELGRDEGWIEYVHDRPGHDRRYALDVSKLRGLGWRPCCLFEEAIRATVRWYVENEAWWRRLKDGSYLQYYRQQYGRRGQRREDGHCARATDRS</sequence>
<evidence type="ECO:0000256" key="7">
    <source>
        <dbReference type="RuleBase" id="RU004473"/>
    </source>
</evidence>
<dbReference type="AlphaFoldDB" id="A0A932FVG0"/>
<keyword evidence="6 7" id="KW-0456">Lyase</keyword>
<dbReference type="Gene3D" id="3.90.25.10">
    <property type="entry name" value="UDP-galactose 4-epimerase, domain 1"/>
    <property type="match status" value="1"/>
</dbReference>
<comment type="caution">
    <text evidence="9">The sequence shown here is derived from an EMBL/GenBank/DDBJ whole genome shotgun (WGS) entry which is preliminary data.</text>
</comment>
<evidence type="ECO:0000256" key="4">
    <source>
        <dbReference type="ARBA" id="ARBA00011990"/>
    </source>
</evidence>
<gene>
    <name evidence="9" type="primary">rfbB</name>
    <name evidence="9" type="ORF">HYY20_00390</name>
</gene>
<evidence type="ECO:0000256" key="2">
    <source>
        <dbReference type="ARBA" id="ARBA00001911"/>
    </source>
</evidence>
<evidence type="ECO:0000256" key="5">
    <source>
        <dbReference type="ARBA" id="ARBA00023027"/>
    </source>
</evidence>
<dbReference type="EMBL" id="JACPRF010000014">
    <property type="protein sequence ID" value="MBI2875323.1"/>
    <property type="molecule type" value="Genomic_DNA"/>
</dbReference>
<organism evidence="9 10">
    <name type="scientific">Tectimicrobiota bacterium</name>
    <dbReference type="NCBI Taxonomy" id="2528274"/>
    <lineage>
        <taxon>Bacteria</taxon>
        <taxon>Pseudomonadati</taxon>
        <taxon>Nitrospinota/Tectimicrobiota group</taxon>
        <taxon>Candidatus Tectimicrobiota</taxon>
    </lineage>
</organism>
<dbReference type="InterPro" id="IPR016040">
    <property type="entry name" value="NAD(P)-bd_dom"/>
</dbReference>
<dbReference type="Proteomes" id="UP000769766">
    <property type="component" value="Unassembled WGS sequence"/>
</dbReference>
<proteinExistence type="inferred from homology"/>
<dbReference type="SUPFAM" id="SSF51735">
    <property type="entry name" value="NAD(P)-binding Rossmann-fold domains"/>
    <property type="match status" value="1"/>
</dbReference>
<comment type="catalytic activity">
    <reaction evidence="1 7">
        <text>dTDP-alpha-D-glucose = dTDP-4-dehydro-6-deoxy-alpha-D-glucose + H2O</text>
        <dbReference type="Rhea" id="RHEA:17221"/>
        <dbReference type="ChEBI" id="CHEBI:15377"/>
        <dbReference type="ChEBI" id="CHEBI:57477"/>
        <dbReference type="ChEBI" id="CHEBI:57649"/>
        <dbReference type="EC" id="4.2.1.46"/>
    </reaction>
</comment>
<feature type="domain" description="NAD(P)-binding" evidence="8">
    <location>
        <begin position="4"/>
        <end position="303"/>
    </location>
</feature>
<dbReference type="GO" id="GO:0009225">
    <property type="term" value="P:nucleotide-sugar metabolic process"/>
    <property type="evidence" value="ECO:0007669"/>
    <property type="project" value="InterPro"/>
</dbReference>
<evidence type="ECO:0000256" key="1">
    <source>
        <dbReference type="ARBA" id="ARBA00001539"/>
    </source>
</evidence>
<keyword evidence="5" id="KW-0520">NAD</keyword>
<evidence type="ECO:0000256" key="6">
    <source>
        <dbReference type="ARBA" id="ARBA00023239"/>
    </source>
</evidence>
<dbReference type="PANTHER" id="PTHR43000">
    <property type="entry name" value="DTDP-D-GLUCOSE 4,6-DEHYDRATASE-RELATED"/>
    <property type="match status" value="1"/>
</dbReference>
<comment type="cofactor">
    <cofactor evidence="2 7">
        <name>NAD(+)</name>
        <dbReference type="ChEBI" id="CHEBI:57540"/>
    </cofactor>
</comment>
<evidence type="ECO:0000256" key="3">
    <source>
        <dbReference type="ARBA" id="ARBA00008178"/>
    </source>
</evidence>
<dbReference type="Gene3D" id="3.40.50.720">
    <property type="entry name" value="NAD(P)-binding Rossmann-like Domain"/>
    <property type="match status" value="1"/>
</dbReference>
<evidence type="ECO:0000313" key="9">
    <source>
        <dbReference type="EMBL" id="MBI2875323.1"/>
    </source>
</evidence>
<dbReference type="Pfam" id="PF16363">
    <property type="entry name" value="GDP_Man_Dehyd"/>
    <property type="match status" value="1"/>
</dbReference>